<keyword evidence="1" id="KW-1133">Transmembrane helix</keyword>
<sequence>MAEGSILTINCLIFFALKVYLIKYRALTLRSKTELPNENIGTSSKLHALFSTRRRPLTSSGRMQHSLRFN</sequence>
<protein>
    <submittedName>
        <fullName evidence="2">Uncharacterized protein</fullName>
    </submittedName>
</protein>
<dbReference type="Proteomes" id="UP000829196">
    <property type="component" value="Unassembled WGS sequence"/>
</dbReference>
<proteinExistence type="predicted"/>
<keyword evidence="1" id="KW-0472">Membrane</keyword>
<accession>A0A8T3BSR9</accession>
<evidence type="ECO:0000256" key="1">
    <source>
        <dbReference type="SAM" id="Phobius"/>
    </source>
</evidence>
<feature type="transmembrane region" description="Helical" evidence="1">
    <location>
        <begin position="6"/>
        <end position="22"/>
    </location>
</feature>
<dbReference type="AlphaFoldDB" id="A0A8T3BSR9"/>
<comment type="caution">
    <text evidence="2">The sequence shown here is derived from an EMBL/GenBank/DDBJ whole genome shotgun (WGS) entry which is preliminary data.</text>
</comment>
<reference evidence="2" key="1">
    <citation type="journal article" date="2022" name="Front. Genet.">
        <title>Chromosome-Scale Assembly of the Dendrobium nobile Genome Provides Insights Into the Molecular Mechanism of the Biosynthesis of the Medicinal Active Ingredient of Dendrobium.</title>
        <authorList>
            <person name="Xu Q."/>
            <person name="Niu S.-C."/>
            <person name="Li K.-L."/>
            <person name="Zheng P.-J."/>
            <person name="Zhang X.-J."/>
            <person name="Jia Y."/>
            <person name="Liu Y."/>
            <person name="Niu Y.-X."/>
            <person name="Yu L.-H."/>
            <person name="Chen D.-F."/>
            <person name="Zhang G.-Q."/>
        </authorList>
    </citation>
    <scope>NUCLEOTIDE SEQUENCE</scope>
    <source>
        <tissue evidence="2">Leaf</tissue>
    </source>
</reference>
<evidence type="ECO:0000313" key="3">
    <source>
        <dbReference type="Proteomes" id="UP000829196"/>
    </source>
</evidence>
<keyword evidence="1" id="KW-0812">Transmembrane</keyword>
<gene>
    <name evidence="2" type="ORF">KFK09_009148</name>
</gene>
<dbReference type="EMBL" id="JAGYWB010000007">
    <property type="protein sequence ID" value="KAI0516473.1"/>
    <property type="molecule type" value="Genomic_DNA"/>
</dbReference>
<name>A0A8T3BSR9_DENNO</name>
<keyword evidence="3" id="KW-1185">Reference proteome</keyword>
<organism evidence="2 3">
    <name type="scientific">Dendrobium nobile</name>
    <name type="common">Orchid</name>
    <dbReference type="NCBI Taxonomy" id="94219"/>
    <lineage>
        <taxon>Eukaryota</taxon>
        <taxon>Viridiplantae</taxon>
        <taxon>Streptophyta</taxon>
        <taxon>Embryophyta</taxon>
        <taxon>Tracheophyta</taxon>
        <taxon>Spermatophyta</taxon>
        <taxon>Magnoliopsida</taxon>
        <taxon>Liliopsida</taxon>
        <taxon>Asparagales</taxon>
        <taxon>Orchidaceae</taxon>
        <taxon>Epidendroideae</taxon>
        <taxon>Malaxideae</taxon>
        <taxon>Dendrobiinae</taxon>
        <taxon>Dendrobium</taxon>
    </lineage>
</organism>
<evidence type="ECO:0000313" key="2">
    <source>
        <dbReference type="EMBL" id="KAI0516473.1"/>
    </source>
</evidence>